<dbReference type="GO" id="GO:0140662">
    <property type="term" value="F:ATP-dependent protein folding chaperone"/>
    <property type="evidence" value="ECO:0007669"/>
    <property type="project" value="InterPro"/>
</dbReference>
<name>G7ILL7_MEDTR</name>
<keyword evidence="3" id="KW-0346">Stress response</keyword>
<gene>
    <name evidence="3" type="ordered locus">MTR_2g017700</name>
</gene>
<sequence length="64" mass="7201">MYGGGVKTDDNFLLGKFELYGFSSTPRKVPNINVCFDVDAVLEATAKDKKKKKRLENMTITNKD</sequence>
<proteinExistence type="predicted"/>
<dbReference type="InterPro" id="IPR029047">
    <property type="entry name" value="HSP70_peptide-bd_sf"/>
</dbReference>
<accession>G7ILL7</accession>
<evidence type="ECO:0000256" key="2">
    <source>
        <dbReference type="ARBA" id="ARBA00022840"/>
    </source>
</evidence>
<reference evidence="4" key="3">
    <citation type="submission" date="2015-04" db="UniProtKB">
        <authorList>
            <consortium name="EnsemblPlants"/>
        </authorList>
    </citation>
    <scope>IDENTIFICATION</scope>
    <source>
        <strain evidence="4">cv. Jemalong A17</strain>
    </source>
</reference>
<dbReference type="PaxDb" id="3880-AES64047"/>
<dbReference type="EMBL" id="CM001218">
    <property type="protein sequence ID" value="AES64047.1"/>
    <property type="molecule type" value="Genomic_DNA"/>
</dbReference>
<protein>
    <submittedName>
        <fullName evidence="3">Heat shock 70 kDa protein</fullName>
    </submittedName>
</protein>
<dbReference type="AlphaFoldDB" id="G7ILL7"/>
<dbReference type="STRING" id="3880.G7ILL7"/>
<dbReference type="HOGENOM" id="CLU_2870968_0_0_1"/>
<evidence type="ECO:0000313" key="4">
    <source>
        <dbReference type="EnsemblPlants" id="AES64047"/>
    </source>
</evidence>
<dbReference type="Pfam" id="PF00012">
    <property type="entry name" value="HSP70"/>
    <property type="match status" value="1"/>
</dbReference>
<keyword evidence="5" id="KW-1185">Reference proteome</keyword>
<reference evidence="3 5" key="2">
    <citation type="journal article" date="2014" name="BMC Genomics">
        <title>An improved genome release (version Mt4.0) for the model legume Medicago truncatula.</title>
        <authorList>
            <person name="Tang H."/>
            <person name="Krishnakumar V."/>
            <person name="Bidwell S."/>
            <person name="Rosen B."/>
            <person name="Chan A."/>
            <person name="Zhou S."/>
            <person name="Gentzbittel L."/>
            <person name="Childs K.L."/>
            <person name="Yandell M."/>
            <person name="Gundlach H."/>
            <person name="Mayer K.F."/>
            <person name="Schwartz D.C."/>
            <person name="Town C.D."/>
        </authorList>
    </citation>
    <scope>GENOME REANNOTATION</scope>
    <source>
        <strain evidence="4 5">cv. Jemalong A17</strain>
    </source>
</reference>
<evidence type="ECO:0000313" key="3">
    <source>
        <dbReference type="EMBL" id="AES64047.1"/>
    </source>
</evidence>
<dbReference type="EnsemblPlants" id="AES64047">
    <property type="protein sequence ID" value="AES64047"/>
    <property type="gene ID" value="MTR_2g017700"/>
</dbReference>
<dbReference type="SUPFAM" id="SSF100920">
    <property type="entry name" value="Heat shock protein 70kD (HSP70), peptide-binding domain"/>
    <property type="match status" value="1"/>
</dbReference>
<keyword evidence="2" id="KW-0067">ATP-binding</keyword>
<dbReference type="Gene3D" id="2.60.34.10">
    <property type="entry name" value="Substrate Binding Domain Of DNAk, Chain A, domain 1"/>
    <property type="match status" value="1"/>
</dbReference>
<dbReference type="InterPro" id="IPR013126">
    <property type="entry name" value="Hsp_70_fam"/>
</dbReference>
<dbReference type="Proteomes" id="UP000002051">
    <property type="component" value="Chromosome 2"/>
</dbReference>
<reference evidence="3 5" key="1">
    <citation type="journal article" date="2011" name="Nature">
        <title>The Medicago genome provides insight into the evolution of rhizobial symbioses.</title>
        <authorList>
            <person name="Young N.D."/>
            <person name="Debelle F."/>
            <person name="Oldroyd G.E."/>
            <person name="Geurts R."/>
            <person name="Cannon S.B."/>
            <person name="Udvardi M.K."/>
            <person name="Benedito V.A."/>
            <person name="Mayer K.F."/>
            <person name="Gouzy J."/>
            <person name="Schoof H."/>
            <person name="Van de Peer Y."/>
            <person name="Proost S."/>
            <person name="Cook D.R."/>
            <person name="Meyers B.C."/>
            <person name="Spannagl M."/>
            <person name="Cheung F."/>
            <person name="De Mita S."/>
            <person name="Krishnakumar V."/>
            <person name="Gundlach H."/>
            <person name="Zhou S."/>
            <person name="Mudge J."/>
            <person name="Bharti A.K."/>
            <person name="Murray J.D."/>
            <person name="Naoumkina M.A."/>
            <person name="Rosen B."/>
            <person name="Silverstein K.A."/>
            <person name="Tang H."/>
            <person name="Rombauts S."/>
            <person name="Zhao P.X."/>
            <person name="Zhou P."/>
            <person name="Barbe V."/>
            <person name="Bardou P."/>
            <person name="Bechner M."/>
            <person name="Bellec A."/>
            <person name="Berger A."/>
            <person name="Berges H."/>
            <person name="Bidwell S."/>
            <person name="Bisseling T."/>
            <person name="Choisne N."/>
            <person name="Couloux A."/>
            <person name="Denny R."/>
            <person name="Deshpande S."/>
            <person name="Dai X."/>
            <person name="Doyle J.J."/>
            <person name="Dudez A.M."/>
            <person name="Farmer A.D."/>
            <person name="Fouteau S."/>
            <person name="Franken C."/>
            <person name="Gibelin C."/>
            <person name="Gish J."/>
            <person name="Goldstein S."/>
            <person name="Gonzalez A.J."/>
            <person name="Green P.J."/>
            <person name="Hallab A."/>
            <person name="Hartog M."/>
            <person name="Hua A."/>
            <person name="Humphray S.J."/>
            <person name="Jeong D.H."/>
            <person name="Jing Y."/>
            <person name="Jocker A."/>
            <person name="Kenton S.M."/>
            <person name="Kim D.J."/>
            <person name="Klee K."/>
            <person name="Lai H."/>
            <person name="Lang C."/>
            <person name="Lin S."/>
            <person name="Macmil S.L."/>
            <person name="Magdelenat G."/>
            <person name="Matthews L."/>
            <person name="McCorrison J."/>
            <person name="Monaghan E.L."/>
            <person name="Mun J.H."/>
            <person name="Najar F.Z."/>
            <person name="Nicholson C."/>
            <person name="Noirot C."/>
            <person name="O'Bleness M."/>
            <person name="Paule C.R."/>
            <person name="Poulain J."/>
            <person name="Prion F."/>
            <person name="Qin B."/>
            <person name="Qu C."/>
            <person name="Retzel E.F."/>
            <person name="Riddle C."/>
            <person name="Sallet E."/>
            <person name="Samain S."/>
            <person name="Samson N."/>
            <person name="Sanders I."/>
            <person name="Saurat O."/>
            <person name="Scarpelli C."/>
            <person name="Schiex T."/>
            <person name="Segurens B."/>
            <person name="Severin A.J."/>
            <person name="Sherrier D.J."/>
            <person name="Shi R."/>
            <person name="Sims S."/>
            <person name="Singer S.R."/>
            <person name="Sinharoy S."/>
            <person name="Sterck L."/>
            <person name="Viollet A."/>
            <person name="Wang B.B."/>
            <person name="Wang K."/>
            <person name="Wang M."/>
            <person name="Wang X."/>
            <person name="Warfsmann J."/>
            <person name="Weissenbach J."/>
            <person name="White D.D."/>
            <person name="White J.D."/>
            <person name="Wiley G.B."/>
            <person name="Wincker P."/>
            <person name="Xing Y."/>
            <person name="Yang L."/>
            <person name="Yao Z."/>
            <person name="Ying F."/>
            <person name="Zhai J."/>
            <person name="Zhou L."/>
            <person name="Zuber A."/>
            <person name="Denarie J."/>
            <person name="Dixon R.A."/>
            <person name="May G.D."/>
            <person name="Schwartz D.C."/>
            <person name="Rogers J."/>
            <person name="Quetier F."/>
            <person name="Town C.D."/>
            <person name="Roe B.A."/>
        </authorList>
    </citation>
    <scope>NUCLEOTIDE SEQUENCE [LARGE SCALE GENOMIC DNA]</scope>
    <source>
        <strain evidence="3">A17</strain>
        <strain evidence="4 5">cv. Jemalong A17</strain>
    </source>
</reference>
<keyword evidence="1" id="KW-0547">Nucleotide-binding</keyword>
<dbReference type="GO" id="GO:0005524">
    <property type="term" value="F:ATP binding"/>
    <property type="evidence" value="ECO:0007669"/>
    <property type="project" value="UniProtKB-KW"/>
</dbReference>
<organism evidence="3 5">
    <name type="scientific">Medicago truncatula</name>
    <name type="common">Barrel medic</name>
    <name type="synonym">Medicago tribuloides</name>
    <dbReference type="NCBI Taxonomy" id="3880"/>
    <lineage>
        <taxon>Eukaryota</taxon>
        <taxon>Viridiplantae</taxon>
        <taxon>Streptophyta</taxon>
        <taxon>Embryophyta</taxon>
        <taxon>Tracheophyta</taxon>
        <taxon>Spermatophyta</taxon>
        <taxon>Magnoliopsida</taxon>
        <taxon>eudicotyledons</taxon>
        <taxon>Gunneridae</taxon>
        <taxon>Pentapetalae</taxon>
        <taxon>rosids</taxon>
        <taxon>fabids</taxon>
        <taxon>Fabales</taxon>
        <taxon>Fabaceae</taxon>
        <taxon>Papilionoideae</taxon>
        <taxon>50 kb inversion clade</taxon>
        <taxon>NPAAA clade</taxon>
        <taxon>Hologalegina</taxon>
        <taxon>IRL clade</taxon>
        <taxon>Trifolieae</taxon>
        <taxon>Medicago</taxon>
    </lineage>
</organism>
<evidence type="ECO:0000256" key="1">
    <source>
        <dbReference type="ARBA" id="ARBA00022741"/>
    </source>
</evidence>
<evidence type="ECO:0000313" key="5">
    <source>
        <dbReference type="Proteomes" id="UP000002051"/>
    </source>
</evidence>